<accession>A0A1X7QKE1</accession>
<gene>
    <name evidence="1" type="ORF">DT351_02745</name>
</gene>
<name>A0A1X7QKE1_LATCU</name>
<reference evidence="1 2" key="1">
    <citation type="submission" date="2018-07" db="EMBL/GenBank/DDBJ databases">
        <title>Lactobacillus curvatus genome sequence.</title>
        <authorList>
            <person name="Prechtl R."/>
        </authorList>
    </citation>
    <scope>NUCLEOTIDE SEQUENCE [LARGE SCALE GENOMIC DNA]</scope>
    <source>
        <strain evidence="1 2">TMW 1.1928</strain>
    </source>
</reference>
<proteinExistence type="predicted"/>
<evidence type="ECO:0000313" key="2">
    <source>
        <dbReference type="Proteomes" id="UP000257607"/>
    </source>
</evidence>
<sequence length="60" mass="6551">MITWLMLLGVCVCLTTFFIGLTAYSAYQKQAIGGLIIVCVAGLVLTAITAFFYYQALTHL</sequence>
<protein>
    <submittedName>
        <fullName evidence="1">Uncharacterized protein</fullName>
    </submittedName>
</protein>
<dbReference type="EMBL" id="CP031003">
    <property type="protein sequence ID" value="AXN35335.1"/>
    <property type="molecule type" value="Genomic_DNA"/>
</dbReference>
<evidence type="ECO:0000313" key="1">
    <source>
        <dbReference type="EMBL" id="AXN35335.1"/>
    </source>
</evidence>
<dbReference type="AlphaFoldDB" id="A0A1X7QKE1"/>
<organism evidence="1 2">
    <name type="scientific">Latilactobacillus curvatus</name>
    <name type="common">Lactobacillus curvatus</name>
    <dbReference type="NCBI Taxonomy" id="28038"/>
    <lineage>
        <taxon>Bacteria</taxon>
        <taxon>Bacillati</taxon>
        <taxon>Bacillota</taxon>
        <taxon>Bacilli</taxon>
        <taxon>Lactobacillales</taxon>
        <taxon>Lactobacillaceae</taxon>
        <taxon>Latilactobacillus</taxon>
    </lineage>
</organism>
<dbReference type="RefSeq" id="WP_004270777.1">
    <property type="nucleotide sequence ID" value="NZ_BJOQ01000028.1"/>
</dbReference>
<dbReference type="Proteomes" id="UP000257607">
    <property type="component" value="Chromosome"/>
</dbReference>
<dbReference type="GeneID" id="49610941"/>